<evidence type="ECO:0000256" key="1">
    <source>
        <dbReference type="ARBA" id="ARBA00000085"/>
    </source>
</evidence>
<feature type="region of interest" description="Disordered" evidence="8">
    <location>
        <begin position="475"/>
        <end position="494"/>
    </location>
</feature>
<dbReference type="InterPro" id="IPR036097">
    <property type="entry name" value="HisK_dim/P_sf"/>
</dbReference>
<evidence type="ECO:0000259" key="9">
    <source>
        <dbReference type="PROSITE" id="PS50109"/>
    </source>
</evidence>
<keyword evidence="6" id="KW-0067">ATP-binding</keyword>
<keyword evidence="5 10" id="KW-0418">Kinase</keyword>
<gene>
    <name evidence="10" type="ORF">ACFQ1E_11645</name>
</gene>
<evidence type="ECO:0000256" key="5">
    <source>
        <dbReference type="ARBA" id="ARBA00022777"/>
    </source>
</evidence>
<proteinExistence type="predicted"/>
<keyword evidence="3" id="KW-0808">Transferase</keyword>
<dbReference type="SUPFAM" id="SSF47384">
    <property type="entry name" value="Homodimeric domain of signal transducing histidine kinase"/>
    <property type="match status" value="1"/>
</dbReference>
<dbReference type="EMBL" id="JBHTJG010000005">
    <property type="protein sequence ID" value="MFD0946992.1"/>
    <property type="molecule type" value="Genomic_DNA"/>
</dbReference>
<feature type="compositionally biased region" description="Low complexity" evidence="8">
    <location>
        <begin position="359"/>
        <end position="375"/>
    </location>
</feature>
<feature type="domain" description="Histidine kinase" evidence="9">
    <location>
        <begin position="650"/>
        <end position="845"/>
    </location>
</feature>
<evidence type="ECO:0000256" key="2">
    <source>
        <dbReference type="ARBA" id="ARBA00012438"/>
    </source>
</evidence>
<reference evidence="11" key="1">
    <citation type="journal article" date="2019" name="Int. J. Syst. Evol. Microbiol.">
        <title>The Global Catalogue of Microorganisms (GCM) 10K type strain sequencing project: providing services to taxonomists for standard genome sequencing and annotation.</title>
        <authorList>
            <consortium name="The Broad Institute Genomics Platform"/>
            <consortium name="The Broad Institute Genome Sequencing Center for Infectious Disease"/>
            <person name="Wu L."/>
            <person name="Ma J."/>
        </authorList>
    </citation>
    <scope>NUCLEOTIDE SEQUENCE [LARGE SCALE GENOMIC DNA]</scope>
    <source>
        <strain evidence="11">CCUG 62982</strain>
    </source>
</reference>
<sequence length="868" mass="89551">MRFDDTLETVLAGDLGTPYGMQSAWRQLVDLIGRGRALPDPRALNILRGIREKVPLAVRAASARGLEFANPPPALVRLLAVDEVKVAVPVLRSARLSTADWVQLLPELSPAGRAVLRNRRDLSPVVRRALESFGPIDFILPDESVPDVPEVPVEPEIAAAVAPEQGGEGWTEAAVTPDSAPEPVVVSEAEPEIAEAAPVPEALVPPAAIEAEAAPLEVEPPIAATDAVVAVPAESPAGTVASEEARHPAAEVAAPAADPAPPPPPAEADLARANLAGAGVFAGAAWLAPVDAAVEEVAPVAEVPAAPVTVTPPPVPVAPIFTAPAPAPVVEAPKGPPEQMVDWTQVLATPTAAAAPVPAPEHAAMPAPQPEAASMPPEPLHPQEAAAPAVPAGGESSVLVEAVVEEEDFSFVSLARVAAAIPISAIVAAPEPMPVQSGTTGATSRSEPIAQPAEAAQEAPMATIDTIFADAPEAAAAPHADTHASAAPGDEAQEGPFQIAEVVARIDAFWRDREAAQIRGDGGVRAVPVADSFRFETDAKGVIRWVEGVSRAPLVGLSLEGVPGGAGSQVDGVASGAFRRRAGFSNARLLIDGESDASGAWLMSAIPVFDPANGRFTGYRGTARRPRADERAEPVRAAAARATPADSLRQLVHELRTPTNAIAGFAEMIETQMLGPVADPYRDRATVIRSQAKELLGAIDDLDLAARLDSSALSLVPGRVALRPLLAGIADDLAQLAALRGSCIALPVDDLAVNGDRRAVERLLSRLMATLVSASTMGERIGVRTATEGEAVLITIDRPQALSDYPGDKVLGIDDEDGDTSLLGAGFALRLARNLARELGGGLVIGPESLTLRLPAFENKPVGQAHLS</sequence>
<dbReference type="PANTHER" id="PTHR42878:SF7">
    <property type="entry name" value="SENSOR HISTIDINE KINASE GLRK"/>
    <property type="match status" value="1"/>
</dbReference>
<accession>A0ABW3H764</accession>
<evidence type="ECO:0000313" key="11">
    <source>
        <dbReference type="Proteomes" id="UP001596977"/>
    </source>
</evidence>
<dbReference type="CDD" id="cd00082">
    <property type="entry name" value="HisKA"/>
    <property type="match status" value="1"/>
</dbReference>
<keyword evidence="7" id="KW-0902">Two-component regulatory system</keyword>
<dbReference type="Gene3D" id="1.10.287.130">
    <property type="match status" value="1"/>
</dbReference>
<dbReference type="SMART" id="SM00388">
    <property type="entry name" value="HisKA"/>
    <property type="match status" value="1"/>
</dbReference>
<dbReference type="GO" id="GO:0016301">
    <property type="term" value="F:kinase activity"/>
    <property type="evidence" value="ECO:0007669"/>
    <property type="project" value="UniProtKB-KW"/>
</dbReference>
<keyword evidence="11" id="KW-1185">Reference proteome</keyword>
<dbReference type="InterPro" id="IPR005467">
    <property type="entry name" value="His_kinase_dom"/>
</dbReference>
<protein>
    <recommendedName>
        <fullName evidence="2">histidine kinase</fullName>
        <ecNumber evidence="2">2.7.13.3</ecNumber>
    </recommendedName>
</protein>
<feature type="compositionally biased region" description="Low complexity" evidence="8">
    <location>
        <begin position="475"/>
        <end position="488"/>
    </location>
</feature>
<feature type="region of interest" description="Disordered" evidence="8">
    <location>
        <begin position="359"/>
        <end position="388"/>
    </location>
</feature>
<evidence type="ECO:0000256" key="7">
    <source>
        <dbReference type="ARBA" id="ARBA00023012"/>
    </source>
</evidence>
<organism evidence="10 11">
    <name type="scientific">Sphingomonas canadensis</name>
    <dbReference type="NCBI Taxonomy" id="1219257"/>
    <lineage>
        <taxon>Bacteria</taxon>
        <taxon>Pseudomonadati</taxon>
        <taxon>Pseudomonadota</taxon>
        <taxon>Alphaproteobacteria</taxon>
        <taxon>Sphingomonadales</taxon>
        <taxon>Sphingomonadaceae</taxon>
        <taxon>Sphingomonas</taxon>
    </lineage>
</organism>
<evidence type="ECO:0000256" key="8">
    <source>
        <dbReference type="SAM" id="MobiDB-lite"/>
    </source>
</evidence>
<keyword evidence="4" id="KW-0547">Nucleotide-binding</keyword>
<dbReference type="RefSeq" id="WP_264944693.1">
    <property type="nucleotide sequence ID" value="NZ_JAPDRA010000005.1"/>
</dbReference>
<dbReference type="Proteomes" id="UP001596977">
    <property type="component" value="Unassembled WGS sequence"/>
</dbReference>
<comment type="catalytic activity">
    <reaction evidence="1">
        <text>ATP + protein L-histidine = ADP + protein N-phospho-L-histidine.</text>
        <dbReference type="EC" id="2.7.13.3"/>
    </reaction>
</comment>
<evidence type="ECO:0000313" key="10">
    <source>
        <dbReference type="EMBL" id="MFD0946992.1"/>
    </source>
</evidence>
<dbReference type="EC" id="2.7.13.3" evidence="2"/>
<evidence type="ECO:0000256" key="6">
    <source>
        <dbReference type="ARBA" id="ARBA00022840"/>
    </source>
</evidence>
<evidence type="ECO:0000256" key="3">
    <source>
        <dbReference type="ARBA" id="ARBA00022679"/>
    </source>
</evidence>
<dbReference type="InterPro" id="IPR003661">
    <property type="entry name" value="HisK_dim/P_dom"/>
</dbReference>
<dbReference type="PROSITE" id="PS50109">
    <property type="entry name" value="HIS_KIN"/>
    <property type="match status" value="1"/>
</dbReference>
<evidence type="ECO:0000256" key="4">
    <source>
        <dbReference type="ARBA" id="ARBA00022741"/>
    </source>
</evidence>
<name>A0ABW3H764_9SPHN</name>
<comment type="caution">
    <text evidence="10">The sequence shown here is derived from an EMBL/GenBank/DDBJ whole genome shotgun (WGS) entry which is preliminary data.</text>
</comment>
<dbReference type="InterPro" id="IPR050351">
    <property type="entry name" value="BphY/WalK/GraS-like"/>
</dbReference>
<dbReference type="PANTHER" id="PTHR42878">
    <property type="entry name" value="TWO-COMPONENT HISTIDINE KINASE"/>
    <property type="match status" value="1"/>
</dbReference>
<dbReference type="Pfam" id="PF00512">
    <property type="entry name" value="HisKA"/>
    <property type="match status" value="1"/>
</dbReference>